<comment type="caution">
    <text evidence="1">The sequence shown here is derived from an EMBL/GenBank/DDBJ whole genome shotgun (WGS) entry which is preliminary data.</text>
</comment>
<protein>
    <submittedName>
        <fullName evidence="1">Uncharacterized protein</fullName>
    </submittedName>
</protein>
<name>A0A3M7QI40_BRAPC</name>
<evidence type="ECO:0000313" key="1">
    <source>
        <dbReference type="EMBL" id="RNA10701.1"/>
    </source>
</evidence>
<proteinExistence type="predicted"/>
<keyword evidence="2" id="KW-1185">Reference proteome</keyword>
<dbReference type="AlphaFoldDB" id="A0A3M7QI40"/>
<dbReference type="EMBL" id="REGN01006129">
    <property type="protein sequence ID" value="RNA10701.1"/>
    <property type="molecule type" value="Genomic_DNA"/>
</dbReference>
<reference evidence="1 2" key="1">
    <citation type="journal article" date="2018" name="Sci. Rep.">
        <title>Genomic signatures of local adaptation to the degree of environmental predictability in rotifers.</title>
        <authorList>
            <person name="Franch-Gras L."/>
            <person name="Hahn C."/>
            <person name="Garcia-Roger E.M."/>
            <person name="Carmona M.J."/>
            <person name="Serra M."/>
            <person name="Gomez A."/>
        </authorList>
    </citation>
    <scope>NUCLEOTIDE SEQUENCE [LARGE SCALE GENOMIC DNA]</scope>
    <source>
        <strain evidence="1">HYR1</strain>
    </source>
</reference>
<accession>A0A3M7QI40</accession>
<organism evidence="1 2">
    <name type="scientific">Brachionus plicatilis</name>
    <name type="common">Marine rotifer</name>
    <name type="synonym">Brachionus muelleri</name>
    <dbReference type="NCBI Taxonomy" id="10195"/>
    <lineage>
        <taxon>Eukaryota</taxon>
        <taxon>Metazoa</taxon>
        <taxon>Spiralia</taxon>
        <taxon>Gnathifera</taxon>
        <taxon>Rotifera</taxon>
        <taxon>Eurotatoria</taxon>
        <taxon>Monogononta</taxon>
        <taxon>Pseudotrocha</taxon>
        <taxon>Ploima</taxon>
        <taxon>Brachionidae</taxon>
        <taxon>Brachionus</taxon>
    </lineage>
</organism>
<sequence>MKFKEIFNAFWQFVTIPRSFFSIFLQRWNGIGFLSLFKTRFTSSTVCSVTKGWGEDSFSLRIKYYQKNIDSKIDFFVIN</sequence>
<evidence type="ECO:0000313" key="2">
    <source>
        <dbReference type="Proteomes" id="UP000276133"/>
    </source>
</evidence>
<dbReference type="Proteomes" id="UP000276133">
    <property type="component" value="Unassembled WGS sequence"/>
</dbReference>
<gene>
    <name evidence="1" type="ORF">BpHYR1_019223</name>
</gene>